<dbReference type="AlphaFoldDB" id="A0A517NDX7"/>
<dbReference type="PANTHER" id="PTHR11228:SF7">
    <property type="entry name" value="PQQA PEPTIDE CYCLASE"/>
    <property type="match status" value="1"/>
</dbReference>
<dbReference type="InterPro" id="IPR050377">
    <property type="entry name" value="Radical_SAM_PqqE_MftC-like"/>
</dbReference>
<dbReference type="EMBL" id="CP036525">
    <property type="protein sequence ID" value="QDT05330.1"/>
    <property type="molecule type" value="Genomic_DNA"/>
</dbReference>
<feature type="domain" description="Radical SAM core" evidence="7">
    <location>
        <begin position="93"/>
        <end position="311"/>
    </location>
</feature>
<organism evidence="8 9">
    <name type="scientific">Rubripirellula lacrimiformis</name>
    <dbReference type="NCBI Taxonomy" id="1930273"/>
    <lineage>
        <taxon>Bacteria</taxon>
        <taxon>Pseudomonadati</taxon>
        <taxon>Planctomycetota</taxon>
        <taxon>Planctomycetia</taxon>
        <taxon>Pirellulales</taxon>
        <taxon>Pirellulaceae</taxon>
        <taxon>Rubripirellula</taxon>
    </lineage>
</organism>
<dbReference type="SMART" id="SM01118">
    <property type="entry name" value="CYTH"/>
    <property type="match status" value="1"/>
</dbReference>
<dbReference type="OrthoDB" id="269802at2"/>
<keyword evidence="2" id="KW-0949">S-adenosyl-L-methionine</keyword>
<reference evidence="8 9" key="1">
    <citation type="submission" date="2019-02" db="EMBL/GenBank/DDBJ databases">
        <title>Deep-cultivation of Planctomycetes and their phenomic and genomic characterization uncovers novel biology.</title>
        <authorList>
            <person name="Wiegand S."/>
            <person name="Jogler M."/>
            <person name="Boedeker C."/>
            <person name="Pinto D."/>
            <person name="Vollmers J."/>
            <person name="Rivas-Marin E."/>
            <person name="Kohn T."/>
            <person name="Peeters S.H."/>
            <person name="Heuer A."/>
            <person name="Rast P."/>
            <person name="Oberbeckmann S."/>
            <person name="Bunk B."/>
            <person name="Jeske O."/>
            <person name="Meyerdierks A."/>
            <person name="Storesund J.E."/>
            <person name="Kallscheuer N."/>
            <person name="Luecker S."/>
            <person name="Lage O.M."/>
            <person name="Pohl T."/>
            <person name="Merkel B.J."/>
            <person name="Hornburger P."/>
            <person name="Mueller R.-W."/>
            <person name="Bruemmer F."/>
            <person name="Labrenz M."/>
            <person name="Spormann A.M."/>
            <person name="Op den Camp H."/>
            <person name="Overmann J."/>
            <person name="Amann R."/>
            <person name="Jetten M.S.M."/>
            <person name="Mascher T."/>
            <person name="Medema M.H."/>
            <person name="Devos D.P."/>
            <person name="Kaster A.-K."/>
            <person name="Ovreas L."/>
            <person name="Rohde M."/>
            <person name="Galperin M.Y."/>
            <person name="Jogler C."/>
        </authorList>
    </citation>
    <scope>NUCLEOTIDE SEQUENCE [LARGE SCALE GENOMIC DNA]</scope>
    <source>
        <strain evidence="8 9">K22_7</strain>
    </source>
</reference>
<evidence type="ECO:0000313" key="8">
    <source>
        <dbReference type="EMBL" id="QDT05330.1"/>
    </source>
</evidence>
<feature type="domain" description="CYTH" evidence="6">
    <location>
        <begin position="422"/>
        <end position="590"/>
    </location>
</feature>
<evidence type="ECO:0000313" key="9">
    <source>
        <dbReference type="Proteomes" id="UP000318538"/>
    </source>
</evidence>
<dbReference type="InterPro" id="IPR033469">
    <property type="entry name" value="CYTH-like_dom_sf"/>
</dbReference>
<protein>
    <submittedName>
        <fullName evidence="8">Pyrroloquinoline quinone biosynthesis protein PqqE</fullName>
    </submittedName>
</protein>
<dbReference type="InterPro" id="IPR058240">
    <property type="entry name" value="rSAM_sf"/>
</dbReference>
<keyword evidence="9" id="KW-1185">Reference proteome</keyword>
<accession>A0A517NDX7</accession>
<dbReference type="Proteomes" id="UP000318538">
    <property type="component" value="Chromosome"/>
</dbReference>
<dbReference type="CDD" id="cd07890">
    <property type="entry name" value="CYTH-like_AC_IV-like"/>
    <property type="match status" value="1"/>
</dbReference>
<dbReference type="PROSITE" id="PS51918">
    <property type="entry name" value="RADICAL_SAM"/>
    <property type="match status" value="1"/>
</dbReference>
<dbReference type="KEGG" id="rlc:K227x_37300"/>
<dbReference type="CDD" id="cd01335">
    <property type="entry name" value="Radical_SAM"/>
    <property type="match status" value="1"/>
</dbReference>
<dbReference type="Gene3D" id="2.40.320.10">
    <property type="entry name" value="Hypothetical Protein Pfu-838710-001"/>
    <property type="match status" value="1"/>
</dbReference>
<name>A0A517NDX7_9BACT</name>
<dbReference type="GO" id="GO:0003824">
    <property type="term" value="F:catalytic activity"/>
    <property type="evidence" value="ECO:0007669"/>
    <property type="project" value="InterPro"/>
</dbReference>
<dbReference type="SUPFAM" id="SSF55154">
    <property type="entry name" value="CYTH-like phosphatases"/>
    <property type="match status" value="1"/>
</dbReference>
<dbReference type="SUPFAM" id="SSF102114">
    <property type="entry name" value="Radical SAM enzymes"/>
    <property type="match status" value="1"/>
</dbReference>
<dbReference type="InterPro" id="IPR008173">
    <property type="entry name" value="Adenylyl_cyclase_CyaB"/>
</dbReference>
<proteinExistence type="predicted"/>
<dbReference type="Gene3D" id="3.20.20.70">
    <property type="entry name" value="Aldolase class I"/>
    <property type="match status" value="1"/>
</dbReference>
<dbReference type="RefSeq" id="WP_145171398.1">
    <property type="nucleotide sequence ID" value="NZ_CP036525.1"/>
</dbReference>
<evidence type="ECO:0000256" key="5">
    <source>
        <dbReference type="ARBA" id="ARBA00023014"/>
    </source>
</evidence>
<dbReference type="PANTHER" id="PTHR11228">
    <property type="entry name" value="RADICAL SAM DOMAIN PROTEIN"/>
    <property type="match status" value="1"/>
</dbReference>
<dbReference type="InterPro" id="IPR013785">
    <property type="entry name" value="Aldolase_TIM"/>
</dbReference>
<evidence type="ECO:0000256" key="3">
    <source>
        <dbReference type="ARBA" id="ARBA00022723"/>
    </source>
</evidence>
<gene>
    <name evidence="8" type="ORF">K227x_37300</name>
</gene>
<evidence type="ECO:0000256" key="2">
    <source>
        <dbReference type="ARBA" id="ARBA00022691"/>
    </source>
</evidence>
<dbReference type="Pfam" id="PF04055">
    <property type="entry name" value="Radical_SAM"/>
    <property type="match status" value="1"/>
</dbReference>
<keyword evidence="4" id="KW-0408">Iron</keyword>
<dbReference type="PROSITE" id="PS51707">
    <property type="entry name" value="CYTH"/>
    <property type="match status" value="1"/>
</dbReference>
<sequence length="611" mass="68595">MIRVKKSRGVRYRSDVFGGVVYVPERDDFFAIDRELAPFAAALSDKWVEVHAPEEKLYRAFASLGICETDPKTKQIAYSGPSFLGRFIELPTVTDPLVLNCFCTSHCPLMCRYCHADDLMQSYREGESEQDLDNVIATASMIPAMVAVITGGDPLSAPERANSLIRRLSKQKAIVIDTSGVGDIDRLLPAIVETFAHVRVSLDAASDENARVRPANPKYSKDKDASRVGAAKTIKTCLENGVPVTVQTVISSHNENLDELRNLRDLISTWGVKNWVLHVAIRGGLARQVEDQADKQTRKRGILPSSGVYGLVEKLIADTERQNIQLDIRCTDTNQTPNSVLLVGSTGDLFTEGLAHHGKVPLYKAGEGRPDLVRSLWHHVDRFGHAKRYFNWNPWMGNGKNLEGLCFPIPKATQVPSVSGATVETEAKFPVKDGKALRELLEVEGFAVACEEKQRDEYYDREDKAFSSLDFVIRLRDTENDSVIGLKGPRFYTESGEYSRVELEFQTRSREASIESLSSKELSPYWFFEKRRTTYRRSRDEAIVCLDEIPLLGEFIEVEGELKQIRDIRTKFGECIGDPERRNYGELFKDHMVNMGSEPSEIKGAEFGPTE</sequence>
<dbReference type="GO" id="GO:0046872">
    <property type="term" value="F:metal ion binding"/>
    <property type="evidence" value="ECO:0007669"/>
    <property type="project" value="UniProtKB-KW"/>
</dbReference>
<keyword evidence="5" id="KW-0411">Iron-sulfur</keyword>
<dbReference type="InterPro" id="IPR023577">
    <property type="entry name" value="CYTH_domain"/>
</dbReference>
<dbReference type="SFLD" id="SFLDS00029">
    <property type="entry name" value="Radical_SAM"/>
    <property type="match status" value="1"/>
</dbReference>
<dbReference type="SFLD" id="SFLDG01067">
    <property type="entry name" value="SPASM/twitch_domain_containing"/>
    <property type="match status" value="1"/>
</dbReference>
<dbReference type="Pfam" id="PF01928">
    <property type="entry name" value="CYTH"/>
    <property type="match status" value="1"/>
</dbReference>
<dbReference type="GO" id="GO:0051536">
    <property type="term" value="F:iron-sulfur cluster binding"/>
    <property type="evidence" value="ECO:0007669"/>
    <property type="project" value="UniProtKB-KW"/>
</dbReference>
<keyword evidence="3" id="KW-0479">Metal-binding</keyword>
<evidence type="ECO:0000259" key="6">
    <source>
        <dbReference type="PROSITE" id="PS51707"/>
    </source>
</evidence>
<comment type="cofactor">
    <cofactor evidence="1">
        <name>[4Fe-4S] cluster</name>
        <dbReference type="ChEBI" id="CHEBI:49883"/>
    </cofactor>
</comment>
<evidence type="ECO:0000256" key="1">
    <source>
        <dbReference type="ARBA" id="ARBA00001966"/>
    </source>
</evidence>
<dbReference type="InterPro" id="IPR007197">
    <property type="entry name" value="rSAM"/>
</dbReference>
<evidence type="ECO:0000256" key="4">
    <source>
        <dbReference type="ARBA" id="ARBA00023004"/>
    </source>
</evidence>
<evidence type="ECO:0000259" key="7">
    <source>
        <dbReference type="PROSITE" id="PS51918"/>
    </source>
</evidence>